<reference evidence="2" key="1">
    <citation type="submission" date="2022-08" db="EMBL/GenBank/DDBJ databases">
        <authorList>
            <person name="Deng Y."/>
            <person name="Han X.-F."/>
            <person name="Zhang Y.-Q."/>
        </authorList>
    </citation>
    <scope>NUCLEOTIDE SEQUENCE</scope>
    <source>
        <strain evidence="2">CPCC 203386</strain>
    </source>
</reference>
<organism evidence="2 3">
    <name type="scientific">Herbiconiux daphne</name>
    <dbReference type="NCBI Taxonomy" id="2970914"/>
    <lineage>
        <taxon>Bacteria</taxon>
        <taxon>Bacillati</taxon>
        <taxon>Actinomycetota</taxon>
        <taxon>Actinomycetes</taxon>
        <taxon>Micrococcales</taxon>
        <taxon>Microbacteriaceae</taxon>
        <taxon>Herbiconiux</taxon>
    </lineage>
</organism>
<name>A0ABT2H704_9MICO</name>
<dbReference type="InterPro" id="IPR029068">
    <property type="entry name" value="Glyas_Bleomycin-R_OHBP_Dase"/>
</dbReference>
<dbReference type="SUPFAM" id="SSF54593">
    <property type="entry name" value="Glyoxalase/Bleomycin resistance protein/Dihydroxybiphenyl dioxygenase"/>
    <property type="match status" value="1"/>
</dbReference>
<evidence type="ECO:0000313" key="2">
    <source>
        <dbReference type="EMBL" id="MCS5735735.1"/>
    </source>
</evidence>
<dbReference type="PROSITE" id="PS51819">
    <property type="entry name" value="VOC"/>
    <property type="match status" value="1"/>
</dbReference>
<protein>
    <submittedName>
        <fullName evidence="2">VOC family protein</fullName>
    </submittedName>
</protein>
<dbReference type="Gene3D" id="3.10.180.10">
    <property type="entry name" value="2,3-Dihydroxybiphenyl 1,2-Dioxygenase, domain 1"/>
    <property type="match status" value="1"/>
</dbReference>
<comment type="caution">
    <text evidence="2">The sequence shown here is derived from an EMBL/GenBank/DDBJ whole genome shotgun (WGS) entry which is preliminary data.</text>
</comment>
<dbReference type="Proteomes" id="UP001165586">
    <property type="component" value="Unassembled WGS sequence"/>
</dbReference>
<dbReference type="InterPro" id="IPR004360">
    <property type="entry name" value="Glyas_Fos-R_dOase_dom"/>
</dbReference>
<dbReference type="Pfam" id="PF00903">
    <property type="entry name" value="Glyoxalase"/>
    <property type="match status" value="1"/>
</dbReference>
<dbReference type="InterPro" id="IPR050383">
    <property type="entry name" value="GlyoxalaseI/FosfomycinResist"/>
</dbReference>
<feature type="domain" description="VOC" evidence="1">
    <location>
        <begin position="7"/>
        <end position="151"/>
    </location>
</feature>
<dbReference type="RefSeq" id="WP_259540734.1">
    <property type="nucleotide sequence ID" value="NZ_JANLCJ010000008.1"/>
</dbReference>
<accession>A0ABT2H704</accession>
<evidence type="ECO:0000259" key="1">
    <source>
        <dbReference type="PROSITE" id="PS51819"/>
    </source>
</evidence>
<gene>
    <name evidence="2" type="ORF">N1032_18500</name>
</gene>
<proteinExistence type="predicted"/>
<dbReference type="EMBL" id="JANLCJ010000008">
    <property type="protein sequence ID" value="MCS5735735.1"/>
    <property type="molecule type" value="Genomic_DNA"/>
</dbReference>
<sequence>MGIRPAAIGHVGLVANDVDRLVDFYCKILGMEVSDWMTFPEASPYSKGAWIRCNTEHHVMSIFGLKDGADGSSERKGQPGTWSNEKDKRTAAAGLHHIAFELSDFEDLRRAAVLCREENVEIQGTRKGGPGSQLRIYFWDPEDNLIELFWAMDQIGWDGATRKYAPVEEIDIETFDIEGWIRAKGSAFTYVAVNHPVEN</sequence>
<dbReference type="PANTHER" id="PTHR21366">
    <property type="entry name" value="GLYOXALASE FAMILY PROTEIN"/>
    <property type="match status" value="1"/>
</dbReference>
<dbReference type="PANTHER" id="PTHR21366:SF14">
    <property type="entry name" value="GLYOXALASE DOMAIN-CONTAINING PROTEIN 5"/>
    <property type="match status" value="1"/>
</dbReference>
<keyword evidence="3" id="KW-1185">Reference proteome</keyword>
<evidence type="ECO:0000313" key="3">
    <source>
        <dbReference type="Proteomes" id="UP001165586"/>
    </source>
</evidence>
<dbReference type="InterPro" id="IPR037523">
    <property type="entry name" value="VOC_core"/>
</dbReference>